<dbReference type="EMBL" id="KP027195">
    <property type="protein sequence ID" value="AJD82100.1"/>
    <property type="molecule type" value="Genomic_DNA"/>
</dbReference>
<gene>
    <name evidence="1" type="primary">28</name>
    <name evidence="1" type="ORF">COSMO_28</name>
</gene>
<dbReference type="Proteomes" id="UP000031718">
    <property type="component" value="Segment"/>
</dbReference>
<evidence type="ECO:0000313" key="1">
    <source>
        <dbReference type="EMBL" id="AJD82100.1"/>
    </source>
</evidence>
<name>A0A0B5A348_9CAUD</name>
<evidence type="ECO:0000313" key="2">
    <source>
        <dbReference type="Proteomes" id="UP000031718"/>
    </source>
</evidence>
<dbReference type="Pfam" id="PF25310">
    <property type="entry name" value="VG15"/>
    <property type="match status" value="1"/>
</dbReference>
<protein>
    <submittedName>
        <fullName evidence="1">Capsid assembly protease</fullName>
    </submittedName>
</protein>
<sequence length="344" mass="38866">MARLKSLDDVVDELNRQHSADQETIANNLALALWPLWRILDFEDLDRSSILWLDASLPRIQTAYYQSQRVAAAHAANVRFATLPTAEPLPLIVPSVEIPNGVREDHFELPSFGNFDPEDALTFDPPKLDDIATSLMIEGPWSIKKQMPVTDEKAVMDAALVRTSGAAIRQSLKGARNVTHNVIKMDRKVLGYARYTDSNPCHFCAILASRGAVYSRDSFVDSHPNFRANPQAADVPSDFVTISRVHNNCRCTLRPVYSKSQEMDDDARDYRAQWNAIVEDNPGASADELMKKWREHYVPHDRTEANVLELQNQLREREDALLDTGFDLLSPQVTWARRTQTLLA</sequence>
<proteinExistence type="predicted"/>
<keyword evidence="1" id="KW-0378">Hydrolase</keyword>
<dbReference type="GO" id="GO:0008233">
    <property type="term" value="F:peptidase activity"/>
    <property type="evidence" value="ECO:0007669"/>
    <property type="project" value="UniProtKB-KW"/>
</dbReference>
<accession>A0A0B5A348</accession>
<organism evidence="1 2">
    <name type="scientific">Mycobacterium phage Cosmo</name>
    <dbReference type="NCBI Taxonomy" id="1567467"/>
    <lineage>
        <taxon>Viruses</taxon>
        <taxon>Duplodnaviria</taxon>
        <taxon>Heunggongvirae</taxon>
        <taxon>Uroviricota</taxon>
        <taxon>Caudoviricetes</taxon>
        <taxon>Vilmaviridae</taxon>
        <taxon>Wildcatvirus</taxon>
        <taxon>Wildcatvirus wildcat</taxon>
        <taxon>Mycobacterium virus Wildcat</taxon>
    </lineage>
</organism>
<reference evidence="1 2" key="1">
    <citation type="submission" date="2014-10" db="EMBL/GenBank/DDBJ databases">
        <authorList>
            <person name="Mackenzie J."/>
            <person name="Lekholoane M."/>
            <person name="Leqhaoe R."/>
            <person name="Mcunu Z."/>
            <person name="Mzobe Z."/>
            <person name="Rodel H."/>
            <person name="Seagreen C."/>
            <person name="Mazeka N."/>
            <person name="Larsen M.H."/>
            <person name="Rubin E.J."/>
            <person name="Russell D.A."/>
            <person name="Guerrero C.A."/>
            <person name="Bowman C.A."/>
            <person name="Jacobs-Sera D."/>
            <person name="Hendrix R.W."/>
            <person name="Hatfull G.F."/>
        </authorList>
    </citation>
    <scope>NUCLEOTIDE SEQUENCE [LARGE SCALE GENOMIC DNA]</scope>
</reference>
<dbReference type="GO" id="GO:0006508">
    <property type="term" value="P:proteolysis"/>
    <property type="evidence" value="ECO:0007669"/>
    <property type="project" value="UniProtKB-KW"/>
</dbReference>
<dbReference type="InterPro" id="IPR057369">
    <property type="entry name" value="VG15"/>
</dbReference>
<keyword evidence="1" id="KW-0645">Protease</keyword>